<dbReference type="InterPro" id="IPR039298">
    <property type="entry name" value="ACOT13"/>
</dbReference>
<dbReference type="Proteomes" id="UP000051574">
    <property type="component" value="Unassembled WGS sequence"/>
</dbReference>
<protein>
    <recommendedName>
        <fullName evidence="3">Thioesterase domain-containing protein</fullName>
    </recommendedName>
</protein>
<dbReference type="InterPro" id="IPR029069">
    <property type="entry name" value="HotDog_dom_sf"/>
</dbReference>
<dbReference type="PANTHER" id="PTHR21660">
    <property type="entry name" value="THIOESTERASE SUPERFAMILY MEMBER-RELATED"/>
    <property type="match status" value="1"/>
</dbReference>
<keyword evidence="5" id="KW-1185">Reference proteome</keyword>
<dbReference type="AlphaFoldDB" id="A0A0T6B2N1"/>
<evidence type="ECO:0000313" key="4">
    <source>
        <dbReference type="EMBL" id="KRT81508.1"/>
    </source>
</evidence>
<reference evidence="4 5" key="1">
    <citation type="submission" date="2015-09" db="EMBL/GenBank/DDBJ databases">
        <title>Draft genome of the scarab beetle Oryctes borbonicus.</title>
        <authorList>
            <person name="Meyer J.M."/>
            <person name="Markov G.V."/>
            <person name="Baskaran P."/>
            <person name="Herrmann M."/>
            <person name="Sommer R.J."/>
            <person name="Roedelsperger C."/>
        </authorList>
    </citation>
    <scope>NUCLEOTIDE SEQUENCE [LARGE SCALE GENOMIC DNA]</scope>
    <source>
        <strain evidence="4">OB123</strain>
        <tissue evidence="4">Whole animal</tissue>
    </source>
</reference>
<comment type="similarity">
    <text evidence="1">Belongs to the thioesterase PaaI family.</text>
</comment>
<dbReference type="SUPFAM" id="SSF54637">
    <property type="entry name" value="Thioesterase/thiol ester dehydrase-isomerase"/>
    <property type="match status" value="1"/>
</dbReference>
<keyword evidence="2" id="KW-0378">Hydrolase</keyword>
<evidence type="ECO:0000313" key="5">
    <source>
        <dbReference type="Proteomes" id="UP000051574"/>
    </source>
</evidence>
<proteinExistence type="inferred from homology"/>
<dbReference type="Gene3D" id="3.10.129.10">
    <property type="entry name" value="Hotdog Thioesterase"/>
    <property type="match status" value="1"/>
</dbReference>
<name>A0A0T6B2N1_9SCAR</name>
<dbReference type="PANTHER" id="PTHR21660:SF1">
    <property type="entry name" value="ACYL-COENZYME A THIOESTERASE 13"/>
    <property type="match status" value="1"/>
</dbReference>
<evidence type="ECO:0000256" key="1">
    <source>
        <dbReference type="ARBA" id="ARBA00008324"/>
    </source>
</evidence>
<feature type="domain" description="Thioesterase" evidence="3">
    <location>
        <begin position="49"/>
        <end position="123"/>
    </location>
</feature>
<comment type="caution">
    <text evidence="4">The sequence shown here is derived from an EMBL/GenBank/DDBJ whole genome shotgun (WGS) entry which is preliminary data.</text>
</comment>
<dbReference type="EMBL" id="LJIG01016136">
    <property type="protein sequence ID" value="KRT81508.1"/>
    <property type="molecule type" value="Genomic_DNA"/>
</dbReference>
<dbReference type="NCBIfam" id="TIGR00369">
    <property type="entry name" value="unchar_dom_1"/>
    <property type="match status" value="1"/>
</dbReference>
<organism evidence="4 5">
    <name type="scientific">Oryctes borbonicus</name>
    <dbReference type="NCBI Taxonomy" id="1629725"/>
    <lineage>
        <taxon>Eukaryota</taxon>
        <taxon>Metazoa</taxon>
        <taxon>Ecdysozoa</taxon>
        <taxon>Arthropoda</taxon>
        <taxon>Hexapoda</taxon>
        <taxon>Insecta</taxon>
        <taxon>Pterygota</taxon>
        <taxon>Neoptera</taxon>
        <taxon>Endopterygota</taxon>
        <taxon>Coleoptera</taxon>
        <taxon>Polyphaga</taxon>
        <taxon>Scarabaeiformia</taxon>
        <taxon>Scarabaeidae</taxon>
        <taxon>Dynastinae</taxon>
        <taxon>Oryctes</taxon>
    </lineage>
</organism>
<dbReference type="CDD" id="cd03443">
    <property type="entry name" value="PaaI_thioesterase"/>
    <property type="match status" value="1"/>
</dbReference>
<dbReference type="OrthoDB" id="46529at2759"/>
<evidence type="ECO:0000256" key="2">
    <source>
        <dbReference type="ARBA" id="ARBA00022801"/>
    </source>
</evidence>
<dbReference type="FunFam" id="3.10.129.10:FF:000033">
    <property type="entry name" value="acyl-coenzyme A thioesterase 13"/>
    <property type="match status" value="1"/>
</dbReference>
<gene>
    <name evidence="4" type="ORF">AMK59_5515</name>
</gene>
<dbReference type="GO" id="GO:0047617">
    <property type="term" value="F:fatty acyl-CoA hydrolase activity"/>
    <property type="evidence" value="ECO:0007669"/>
    <property type="project" value="InterPro"/>
</dbReference>
<evidence type="ECO:0000259" key="3">
    <source>
        <dbReference type="Pfam" id="PF03061"/>
    </source>
</evidence>
<dbReference type="Pfam" id="PF03061">
    <property type="entry name" value="4HBT"/>
    <property type="match status" value="1"/>
</dbReference>
<dbReference type="InterPro" id="IPR003736">
    <property type="entry name" value="PAAI_dom"/>
</dbReference>
<sequence length="138" mass="14657">MPFADKMTKLLLNSKGFDTHCHAVKILTAGNGSIKAELKVANEHVNILGGLHGGYTATLVDVISSLGLLSHEKGLKPSVSVNMNINYLSGAKEGDTVEIFANTLKVGKSLAFLQVELKNKATGVLLAKGSHTKFLLDK</sequence>
<dbReference type="InterPro" id="IPR006683">
    <property type="entry name" value="Thioestr_dom"/>
</dbReference>
<accession>A0A0T6B2N1</accession>